<feature type="region of interest" description="Disordered" evidence="15">
    <location>
        <begin position="432"/>
        <end position="488"/>
    </location>
</feature>
<dbReference type="FunFam" id="3.90.580.10:FF:000001">
    <property type="entry name" value="DNA primase"/>
    <property type="match status" value="1"/>
</dbReference>
<feature type="domain" description="Toprim" evidence="16">
    <location>
        <begin position="260"/>
        <end position="346"/>
    </location>
</feature>
<evidence type="ECO:0000256" key="2">
    <source>
        <dbReference type="ARBA" id="ARBA00022515"/>
    </source>
</evidence>
<organism evidence="17 18">
    <name type="scientific">Microlunatus sagamiharensis</name>
    <dbReference type="NCBI Taxonomy" id="546874"/>
    <lineage>
        <taxon>Bacteria</taxon>
        <taxon>Bacillati</taxon>
        <taxon>Actinomycetota</taxon>
        <taxon>Actinomycetes</taxon>
        <taxon>Propionibacteriales</taxon>
        <taxon>Propionibacteriaceae</taxon>
        <taxon>Microlunatus</taxon>
    </lineage>
</organism>
<evidence type="ECO:0000256" key="4">
    <source>
        <dbReference type="ARBA" id="ARBA00022695"/>
    </source>
</evidence>
<dbReference type="Gene3D" id="3.40.1360.10">
    <property type="match status" value="1"/>
</dbReference>
<keyword evidence="18" id="KW-1185">Reference proteome</keyword>
<dbReference type="GO" id="GO:0003899">
    <property type="term" value="F:DNA-directed RNA polymerase activity"/>
    <property type="evidence" value="ECO:0007669"/>
    <property type="project" value="UniProtKB-UniRule"/>
</dbReference>
<keyword evidence="11 12" id="KW-0804">Transcription</keyword>
<dbReference type="InterPro" id="IPR050219">
    <property type="entry name" value="DnaG_primase"/>
</dbReference>
<dbReference type="EC" id="2.7.7.101" evidence="12"/>
<evidence type="ECO:0000256" key="10">
    <source>
        <dbReference type="ARBA" id="ARBA00023125"/>
    </source>
</evidence>
<evidence type="ECO:0000256" key="14">
    <source>
        <dbReference type="PIRSR" id="PIRSR002811-1"/>
    </source>
</evidence>
<dbReference type="Gene3D" id="3.90.580.10">
    <property type="entry name" value="Zinc finger, CHC2-type domain"/>
    <property type="match status" value="1"/>
</dbReference>
<evidence type="ECO:0000313" key="17">
    <source>
        <dbReference type="EMBL" id="SDU92830.1"/>
    </source>
</evidence>
<dbReference type="InterPro" id="IPR019475">
    <property type="entry name" value="DNA_primase_DnaB-bd"/>
</dbReference>
<dbReference type="InterPro" id="IPR006295">
    <property type="entry name" value="DNA_primase_DnaG"/>
</dbReference>
<dbReference type="InterPro" id="IPR030846">
    <property type="entry name" value="DnaG_bac"/>
</dbReference>
<dbReference type="Proteomes" id="UP000198825">
    <property type="component" value="Chromosome I"/>
</dbReference>
<dbReference type="STRING" id="546874.SAMN04488544_2110"/>
<comment type="domain">
    <text evidence="12">Contains an N-terminal zinc-binding domain, a central core domain that contains the primase activity, and a C-terminal DnaB-binding domain.</text>
</comment>
<dbReference type="SUPFAM" id="SSF56731">
    <property type="entry name" value="DNA primase core"/>
    <property type="match status" value="1"/>
</dbReference>
<comment type="similarity">
    <text evidence="12 13">Belongs to the DnaG primase family.</text>
</comment>
<keyword evidence="10 12" id="KW-0238">DNA-binding</keyword>
<keyword evidence="4 12" id="KW-0548">Nucleotidyltransferase</keyword>
<keyword evidence="9" id="KW-0460">Magnesium</keyword>
<evidence type="ECO:0000313" key="18">
    <source>
        <dbReference type="Proteomes" id="UP000198825"/>
    </source>
</evidence>
<dbReference type="GO" id="GO:0003677">
    <property type="term" value="F:DNA binding"/>
    <property type="evidence" value="ECO:0007669"/>
    <property type="project" value="UniProtKB-KW"/>
</dbReference>
<dbReference type="HAMAP" id="MF_00974">
    <property type="entry name" value="DNA_primase_DnaG"/>
    <property type="match status" value="1"/>
</dbReference>
<evidence type="ECO:0000256" key="5">
    <source>
        <dbReference type="ARBA" id="ARBA00022705"/>
    </source>
</evidence>
<dbReference type="Pfam" id="PF10410">
    <property type="entry name" value="DnaB_bind"/>
    <property type="match status" value="1"/>
</dbReference>
<dbReference type="PROSITE" id="PS50880">
    <property type="entry name" value="TOPRIM"/>
    <property type="match status" value="1"/>
</dbReference>
<keyword evidence="2 12" id="KW-0639">Primosome</keyword>
<evidence type="ECO:0000256" key="3">
    <source>
        <dbReference type="ARBA" id="ARBA00022679"/>
    </source>
</evidence>
<dbReference type="InterPro" id="IPR002694">
    <property type="entry name" value="Znf_CHC2"/>
</dbReference>
<gene>
    <name evidence="12" type="primary">dnaG</name>
    <name evidence="17" type="ORF">SAMN04488544_2110</name>
</gene>
<dbReference type="Pfam" id="PF08278">
    <property type="entry name" value="DnaG_DnaB_bind"/>
    <property type="match status" value="1"/>
</dbReference>
<keyword evidence="7 12" id="KW-0863">Zinc-finger</keyword>
<dbReference type="RefSeq" id="WP_091074369.1">
    <property type="nucleotide sequence ID" value="NZ_LT629799.1"/>
</dbReference>
<dbReference type="InterPro" id="IPR036977">
    <property type="entry name" value="DNA_primase_Znf_CHC2"/>
</dbReference>
<evidence type="ECO:0000256" key="7">
    <source>
        <dbReference type="ARBA" id="ARBA00022771"/>
    </source>
</evidence>
<comment type="catalytic activity">
    <reaction evidence="12">
        <text>ssDNA + n NTP = ssDNA/pppN(pN)n-1 hybrid + (n-1) diphosphate.</text>
        <dbReference type="EC" id="2.7.7.101"/>
    </reaction>
</comment>
<dbReference type="EMBL" id="LT629799">
    <property type="protein sequence ID" value="SDU92830.1"/>
    <property type="molecule type" value="Genomic_DNA"/>
</dbReference>
<dbReference type="GO" id="GO:0005737">
    <property type="term" value="C:cytoplasm"/>
    <property type="evidence" value="ECO:0007669"/>
    <property type="project" value="TreeGrafter"/>
</dbReference>
<dbReference type="InterPro" id="IPR037068">
    <property type="entry name" value="DNA_primase_core_N_sf"/>
</dbReference>
<feature type="zinc finger region" description="CHC2-type" evidence="12 14">
    <location>
        <begin position="41"/>
        <end position="65"/>
    </location>
</feature>
<dbReference type="InterPro" id="IPR013173">
    <property type="entry name" value="DNA_primase_DnaG_DnaB-bd_dom"/>
</dbReference>
<accession>A0A1H2MI05</accession>
<reference evidence="18" key="1">
    <citation type="submission" date="2016-10" db="EMBL/GenBank/DDBJ databases">
        <authorList>
            <person name="Varghese N."/>
            <person name="Submissions S."/>
        </authorList>
    </citation>
    <scope>NUCLEOTIDE SEQUENCE [LARGE SCALE GENOMIC DNA]</scope>
    <source>
        <strain evidence="18">DSM 21743</strain>
    </source>
</reference>
<dbReference type="InterPro" id="IPR006171">
    <property type="entry name" value="TOPRIM_dom"/>
</dbReference>
<dbReference type="Pfam" id="PF01807">
    <property type="entry name" value="Zn_ribbon_DnaG"/>
    <property type="match status" value="1"/>
</dbReference>
<dbReference type="Pfam" id="PF13662">
    <property type="entry name" value="Toprim_4"/>
    <property type="match status" value="1"/>
</dbReference>
<dbReference type="NCBIfam" id="TIGR01391">
    <property type="entry name" value="dnaG"/>
    <property type="match status" value="1"/>
</dbReference>
<evidence type="ECO:0000259" key="16">
    <source>
        <dbReference type="PROSITE" id="PS50880"/>
    </source>
</evidence>
<comment type="subunit">
    <text evidence="12">Monomer. Interacts with DnaB.</text>
</comment>
<sequence>MAGRINDEDVATVRERARIDEVVGAYLALRNAGGGSLKGLCPFHDEKTPSFQVTPARGFFYCFGCGEGGDVITFQMKIDNLTFAEAVERLADRVGVVLRYTDQGGGGPRQEPGLRLRLMEANQAAAEFFAEQLTTPDALIGRQFLGQRGFDREAAERFGVGFAPSDGRALLRHLRGRGFSDTELVRAGLARESGWDFFQGRLLWPIRDSGRQVLGFGARRLHDDDRMPAKYLNTPETPLYKKSHVLYGLDLARKPISAKHQAVVVEGYTDVMAAHLSGVETAVAVCGTAFGDDHARLLRRLMGEHDAFHGEVIFTFDGDQAGQNAALKVFAGDQNFISQTYVAVEPTGLDPCDLRLQHGDAAVRELVARRMPLYRFVLSNMLDQHDLDRADGRLAALREAAPLVGSIRDSGLVNGYARELAGLLGMDPEEVRTEVSRAASRSSRRTSPSRPEPGRGQRGPDGPEGPQDGGEAASPTPAPRGTPLPDPRDRQLALERETAQLLVQAPDKFPEHWDGLSAADFTHPAYAAVFTAVEKAQADEGSGAWGHRVTEAVEEEQLRSLVVSLTVEPLPLQGAPDERFVVAHTAGLQLLTVMRSIATLKSRLQRTNPVQAQQKYNAMFAELVVLEARRKALQTRRIGAQD</sequence>
<dbReference type="GO" id="GO:0008270">
    <property type="term" value="F:zinc ion binding"/>
    <property type="evidence" value="ECO:0007669"/>
    <property type="project" value="UniProtKB-UniRule"/>
</dbReference>
<evidence type="ECO:0000256" key="6">
    <source>
        <dbReference type="ARBA" id="ARBA00022723"/>
    </source>
</evidence>
<feature type="compositionally biased region" description="Pro residues" evidence="15">
    <location>
        <begin position="476"/>
        <end position="485"/>
    </location>
</feature>
<evidence type="ECO:0000256" key="12">
    <source>
        <dbReference type="HAMAP-Rule" id="MF_00974"/>
    </source>
</evidence>
<dbReference type="GO" id="GO:0006269">
    <property type="term" value="P:DNA replication, synthesis of primer"/>
    <property type="evidence" value="ECO:0007669"/>
    <property type="project" value="UniProtKB-UniRule"/>
</dbReference>
<evidence type="ECO:0000256" key="11">
    <source>
        <dbReference type="ARBA" id="ARBA00023163"/>
    </source>
</evidence>
<evidence type="ECO:0000256" key="8">
    <source>
        <dbReference type="ARBA" id="ARBA00022833"/>
    </source>
</evidence>
<dbReference type="PANTHER" id="PTHR30313:SF2">
    <property type="entry name" value="DNA PRIMASE"/>
    <property type="match status" value="1"/>
</dbReference>
<dbReference type="SUPFAM" id="SSF57783">
    <property type="entry name" value="Zinc beta-ribbon"/>
    <property type="match status" value="1"/>
</dbReference>
<comment type="cofactor">
    <cofactor evidence="12 13 14">
        <name>Zn(2+)</name>
        <dbReference type="ChEBI" id="CHEBI:29105"/>
    </cofactor>
    <text evidence="12 13 14">Binds 1 zinc ion per monomer.</text>
</comment>
<evidence type="ECO:0000256" key="15">
    <source>
        <dbReference type="SAM" id="MobiDB-lite"/>
    </source>
</evidence>
<dbReference type="SMART" id="SM00493">
    <property type="entry name" value="TOPRIM"/>
    <property type="match status" value="1"/>
</dbReference>
<keyword evidence="6 12" id="KW-0479">Metal-binding</keyword>
<evidence type="ECO:0000256" key="13">
    <source>
        <dbReference type="PIRNR" id="PIRNR002811"/>
    </source>
</evidence>
<dbReference type="SMART" id="SM00400">
    <property type="entry name" value="ZnF_CHCC"/>
    <property type="match status" value="1"/>
</dbReference>
<protein>
    <recommendedName>
        <fullName evidence="12 13">DNA primase</fullName>
        <ecNumber evidence="12">2.7.7.101</ecNumber>
    </recommendedName>
</protein>
<keyword evidence="3 12" id="KW-0808">Transferase</keyword>
<dbReference type="AlphaFoldDB" id="A0A1H2MI05"/>
<dbReference type="Gene3D" id="3.90.980.10">
    <property type="entry name" value="DNA primase, catalytic core, N-terminal domain"/>
    <property type="match status" value="1"/>
</dbReference>
<evidence type="ECO:0000256" key="9">
    <source>
        <dbReference type="ARBA" id="ARBA00022842"/>
    </source>
</evidence>
<name>A0A1H2MI05_9ACTN</name>
<proteinExistence type="inferred from homology"/>
<dbReference type="GO" id="GO:1990077">
    <property type="term" value="C:primosome complex"/>
    <property type="evidence" value="ECO:0007669"/>
    <property type="project" value="UniProtKB-KW"/>
</dbReference>
<dbReference type="Pfam" id="PF08275">
    <property type="entry name" value="DNAG_N"/>
    <property type="match status" value="1"/>
</dbReference>
<dbReference type="PANTHER" id="PTHR30313">
    <property type="entry name" value="DNA PRIMASE"/>
    <property type="match status" value="1"/>
</dbReference>
<dbReference type="PIRSF" id="PIRSF002811">
    <property type="entry name" value="DnaG"/>
    <property type="match status" value="1"/>
</dbReference>
<dbReference type="GO" id="GO:0000428">
    <property type="term" value="C:DNA-directed RNA polymerase complex"/>
    <property type="evidence" value="ECO:0007669"/>
    <property type="project" value="UniProtKB-KW"/>
</dbReference>
<dbReference type="SMART" id="SM00766">
    <property type="entry name" value="DnaG_DnaB_bind"/>
    <property type="match status" value="1"/>
</dbReference>
<keyword evidence="1 12" id="KW-0240">DNA-directed RNA polymerase</keyword>
<dbReference type="InterPro" id="IPR034151">
    <property type="entry name" value="TOPRIM_DnaG_bac"/>
</dbReference>
<evidence type="ECO:0000256" key="1">
    <source>
        <dbReference type="ARBA" id="ARBA00022478"/>
    </source>
</evidence>
<keyword evidence="8 12" id="KW-0862">Zinc</keyword>
<dbReference type="OrthoDB" id="9803773at2"/>
<keyword evidence="5 12" id="KW-0235">DNA replication</keyword>
<feature type="compositionally biased region" description="Low complexity" evidence="15">
    <location>
        <begin position="436"/>
        <end position="449"/>
    </location>
</feature>
<dbReference type="InterPro" id="IPR013264">
    <property type="entry name" value="DNAG_N"/>
</dbReference>
<dbReference type="CDD" id="cd03364">
    <property type="entry name" value="TOPRIM_DnaG_primases"/>
    <property type="match status" value="1"/>
</dbReference>
<comment type="function">
    <text evidence="12 13">RNA polymerase that catalyzes the synthesis of short RNA molecules used as primers for DNA polymerase during DNA replication.</text>
</comment>